<organism evidence="2 3">
    <name type="scientific">Ophiophagus hannah</name>
    <name type="common">King cobra</name>
    <name type="synonym">Naja hannah</name>
    <dbReference type="NCBI Taxonomy" id="8665"/>
    <lineage>
        <taxon>Eukaryota</taxon>
        <taxon>Metazoa</taxon>
        <taxon>Chordata</taxon>
        <taxon>Craniata</taxon>
        <taxon>Vertebrata</taxon>
        <taxon>Euteleostomi</taxon>
        <taxon>Lepidosauria</taxon>
        <taxon>Squamata</taxon>
        <taxon>Bifurcata</taxon>
        <taxon>Unidentata</taxon>
        <taxon>Episquamata</taxon>
        <taxon>Toxicofera</taxon>
        <taxon>Serpentes</taxon>
        <taxon>Colubroidea</taxon>
        <taxon>Elapidae</taxon>
        <taxon>Elapinae</taxon>
        <taxon>Ophiophagus</taxon>
    </lineage>
</organism>
<dbReference type="AlphaFoldDB" id="V8N748"/>
<sequence length="108" mass="12896">MNDWVSGKEAEDVRQLLHNKFVVILGDSMRQYRTRYHLVRFYFLTRIYSEYFESILEDFRVGLQPDVLILNSCIWDVSRYGPSSMMEYRRNLEIAFNKLDADLSPSCL</sequence>
<feature type="non-terminal residue" evidence="2">
    <location>
        <position position="1"/>
    </location>
</feature>
<dbReference type="EMBL" id="AZIM01007495">
    <property type="protein sequence ID" value="ETE57935.1"/>
    <property type="molecule type" value="Genomic_DNA"/>
</dbReference>
<dbReference type="OrthoDB" id="9975373at2759"/>
<evidence type="ECO:0000313" key="3">
    <source>
        <dbReference type="Proteomes" id="UP000018936"/>
    </source>
</evidence>
<protein>
    <recommendedName>
        <fullName evidence="4">PC-esterase domain-containing protein 1B</fullName>
    </recommendedName>
</protein>
<reference evidence="2 3" key="1">
    <citation type="journal article" date="2013" name="Proc. Natl. Acad. Sci. U.S.A.">
        <title>The king cobra genome reveals dynamic gene evolution and adaptation in the snake venom system.</title>
        <authorList>
            <person name="Vonk F.J."/>
            <person name="Casewell N.R."/>
            <person name="Henkel C.V."/>
            <person name="Heimberg A.M."/>
            <person name="Jansen H.J."/>
            <person name="McCleary R.J."/>
            <person name="Kerkkamp H.M."/>
            <person name="Vos R.A."/>
            <person name="Guerreiro I."/>
            <person name="Calvete J.J."/>
            <person name="Wuster W."/>
            <person name="Woods A.E."/>
            <person name="Logan J.M."/>
            <person name="Harrison R.A."/>
            <person name="Castoe T.A."/>
            <person name="de Koning A.P."/>
            <person name="Pollock D.D."/>
            <person name="Yandell M."/>
            <person name="Calderon D."/>
            <person name="Renjifo C."/>
            <person name="Currier R.B."/>
            <person name="Salgado D."/>
            <person name="Pla D."/>
            <person name="Sanz L."/>
            <person name="Hyder A.S."/>
            <person name="Ribeiro J.M."/>
            <person name="Arntzen J.W."/>
            <person name="van den Thillart G.E."/>
            <person name="Boetzer M."/>
            <person name="Pirovano W."/>
            <person name="Dirks R.P."/>
            <person name="Spaink H.P."/>
            <person name="Duboule D."/>
            <person name="McGlinn E."/>
            <person name="Kini R.M."/>
            <person name="Richardson M.K."/>
        </authorList>
    </citation>
    <scope>NUCLEOTIDE SEQUENCE</scope>
    <source>
        <tissue evidence="2">Blood</tissue>
    </source>
</reference>
<dbReference type="Proteomes" id="UP000018936">
    <property type="component" value="Unassembled WGS sequence"/>
</dbReference>
<dbReference type="PANTHER" id="PTHR14469">
    <property type="entry name" value="SARCOMA ANTIGEN NY-SAR-23"/>
    <property type="match status" value="1"/>
</dbReference>
<accession>V8N748</accession>
<proteinExistence type="inferred from homology"/>
<keyword evidence="3" id="KW-1185">Reference proteome</keyword>
<evidence type="ECO:0000313" key="2">
    <source>
        <dbReference type="EMBL" id="ETE57935.1"/>
    </source>
</evidence>
<name>V8N748_OPHHA</name>
<comment type="caution">
    <text evidence="2">The sequence shown here is derived from an EMBL/GenBank/DDBJ whole genome shotgun (WGS) entry which is preliminary data.</text>
</comment>
<evidence type="ECO:0008006" key="4">
    <source>
        <dbReference type="Google" id="ProtNLM"/>
    </source>
</evidence>
<comment type="similarity">
    <text evidence="1">Belongs to the PC-esterase family.</text>
</comment>
<dbReference type="PANTHER" id="PTHR14469:SF0">
    <property type="entry name" value="FAMILY WITH SEQUENCE SIMILARITY 113"/>
    <property type="match status" value="1"/>
</dbReference>
<evidence type="ECO:0000256" key="1">
    <source>
        <dbReference type="ARBA" id="ARBA00037957"/>
    </source>
</evidence>
<gene>
    <name evidence="2" type="ORF">L345_16347</name>
</gene>
<feature type="non-terminal residue" evidence="2">
    <location>
        <position position="108"/>
    </location>
</feature>